<protein>
    <recommendedName>
        <fullName evidence="5">Pentatricopeptide repeat-containing protein</fullName>
    </recommendedName>
</protein>
<dbReference type="PANTHER" id="PTHR46598">
    <property type="entry name" value="BNAC05G43320D PROTEIN"/>
    <property type="match status" value="1"/>
</dbReference>
<proteinExistence type="inferred from homology"/>
<reference evidence="3 4" key="1">
    <citation type="submission" date="2021-07" db="EMBL/GenBank/DDBJ databases">
        <title>The Aristolochia fimbriata genome: insights into angiosperm evolution, floral development and chemical biosynthesis.</title>
        <authorList>
            <person name="Jiao Y."/>
        </authorList>
    </citation>
    <scope>NUCLEOTIDE SEQUENCE [LARGE SCALE GENOMIC DNA]</scope>
    <source>
        <strain evidence="3">IBCAS-2021</strain>
        <tissue evidence="3">Leaf</tissue>
    </source>
</reference>
<dbReference type="Pfam" id="PF01535">
    <property type="entry name" value="PPR"/>
    <property type="match status" value="2"/>
</dbReference>
<dbReference type="EMBL" id="JAINDJ010000003">
    <property type="protein sequence ID" value="KAG9453628.1"/>
    <property type="molecule type" value="Genomic_DNA"/>
</dbReference>
<dbReference type="InterPro" id="IPR011990">
    <property type="entry name" value="TPR-like_helical_dom_sf"/>
</dbReference>
<keyword evidence="4" id="KW-1185">Reference proteome</keyword>
<evidence type="ECO:0008006" key="5">
    <source>
        <dbReference type="Google" id="ProtNLM"/>
    </source>
</evidence>
<comment type="similarity">
    <text evidence="1">Belongs to the PPR family. P subfamily.</text>
</comment>
<dbReference type="AlphaFoldDB" id="A0AAV7EXZ7"/>
<gene>
    <name evidence="3" type="ORF">H6P81_006532</name>
</gene>
<evidence type="ECO:0000256" key="2">
    <source>
        <dbReference type="ARBA" id="ARBA00022737"/>
    </source>
</evidence>
<sequence>MPQTSIKADAGTIVIMSLIYEKNGLRNDLKQLKQYVDAAPDSLNYLYQKFYNSLFSLHFKYNDIDAAATLILDLYKRGQPVKGSCKSDMRNDRLQMPLFVYIGSPNGRSGLKLQIVPDILERHISVNMKSLDMYVMYVDGKLVLLIGIEKEICFPEKSRLSSDVVDALVQLGWLEAAHDILDDLESAGVSLELDVYKLLVRTYSQEHKFKEAKVLLRLMRKIGWLKNFSDEEAISACLEQDKNAIPEYGGIKKSSLAYFLSIGAKEIDPLPPLIYEFNS</sequence>
<dbReference type="PANTHER" id="PTHR46598:SF3">
    <property type="entry name" value="OS07G0495300 PROTEIN"/>
    <property type="match status" value="1"/>
</dbReference>
<name>A0AAV7EXZ7_ARIFI</name>
<keyword evidence="2" id="KW-0677">Repeat</keyword>
<organism evidence="3 4">
    <name type="scientific">Aristolochia fimbriata</name>
    <name type="common">White veined hardy Dutchman's pipe vine</name>
    <dbReference type="NCBI Taxonomy" id="158543"/>
    <lineage>
        <taxon>Eukaryota</taxon>
        <taxon>Viridiplantae</taxon>
        <taxon>Streptophyta</taxon>
        <taxon>Embryophyta</taxon>
        <taxon>Tracheophyta</taxon>
        <taxon>Spermatophyta</taxon>
        <taxon>Magnoliopsida</taxon>
        <taxon>Magnoliidae</taxon>
        <taxon>Piperales</taxon>
        <taxon>Aristolochiaceae</taxon>
        <taxon>Aristolochia</taxon>
    </lineage>
</organism>
<comment type="caution">
    <text evidence="3">The sequence shown here is derived from an EMBL/GenBank/DDBJ whole genome shotgun (WGS) entry which is preliminary data.</text>
</comment>
<dbReference type="Proteomes" id="UP000825729">
    <property type="component" value="Unassembled WGS sequence"/>
</dbReference>
<evidence type="ECO:0000313" key="4">
    <source>
        <dbReference type="Proteomes" id="UP000825729"/>
    </source>
</evidence>
<evidence type="ECO:0000256" key="1">
    <source>
        <dbReference type="ARBA" id="ARBA00007626"/>
    </source>
</evidence>
<evidence type="ECO:0000313" key="3">
    <source>
        <dbReference type="EMBL" id="KAG9453628.1"/>
    </source>
</evidence>
<accession>A0AAV7EXZ7</accession>
<dbReference type="Gene3D" id="1.25.40.10">
    <property type="entry name" value="Tetratricopeptide repeat domain"/>
    <property type="match status" value="1"/>
</dbReference>
<dbReference type="InterPro" id="IPR002885">
    <property type="entry name" value="PPR_rpt"/>
</dbReference>